<dbReference type="KEGG" id="stui:GCM10017668_04120"/>
<feature type="region of interest" description="Disordered" evidence="1">
    <location>
        <begin position="1"/>
        <end position="30"/>
    </location>
</feature>
<dbReference type="InterPro" id="IPR011050">
    <property type="entry name" value="Pectin_lyase_fold/virulence"/>
</dbReference>
<dbReference type="InterPro" id="IPR012334">
    <property type="entry name" value="Pectin_lyas_fold"/>
</dbReference>
<evidence type="ECO:0000313" key="2">
    <source>
        <dbReference type="EMBL" id="BCL18569.1"/>
    </source>
</evidence>
<feature type="region of interest" description="Disordered" evidence="1">
    <location>
        <begin position="287"/>
        <end position="306"/>
    </location>
</feature>
<dbReference type="Proteomes" id="UP000516373">
    <property type="component" value="Chromosome"/>
</dbReference>
<dbReference type="InterPro" id="IPR006626">
    <property type="entry name" value="PbH1"/>
</dbReference>
<evidence type="ECO:0000313" key="3">
    <source>
        <dbReference type="Proteomes" id="UP000516373"/>
    </source>
</evidence>
<evidence type="ECO:0000256" key="1">
    <source>
        <dbReference type="SAM" id="MobiDB-lite"/>
    </source>
</evidence>
<organism evidence="2 3">
    <name type="scientific">Streptomyces tuirus</name>
    <dbReference type="NCBI Taxonomy" id="68278"/>
    <lineage>
        <taxon>Bacteria</taxon>
        <taxon>Bacillati</taxon>
        <taxon>Actinomycetota</taxon>
        <taxon>Actinomycetes</taxon>
        <taxon>Kitasatosporales</taxon>
        <taxon>Streptomycetaceae</taxon>
        <taxon>Streptomyces</taxon>
    </lineage>
</organism>
<dbReference type="SUPFAM" id="SSF51126">
    <property type="entry name" value="Pectin lyase-like"/>
    <property type="match status" value="1"/>
</dbReference>
<dbReference type="InterPro" id="IPR059226">
    <property type="entry name" value="Choice_anch_Q_dom"/>
</dbReference>
<dbReference type="EMBL" id="AP023439">
    <property type="protein sequence ID" value="BCL18569.1"/>
    <property type="molecule type" value="Genomic_DNA"/>
</dbReference>
<dbReference type="NCBIfam" id="NF041518">
    <property type="entry name" value="choice_anch_Q"/>
    <property type="match status" value="1"/>
</dbReference>
<name>A0A7G1N6U6_9ACTN</name>
<dbReference type="Gene3D" id="2.160.20.10">
    <property type="entry name" value="Single-stranded right-handed beta-helix, Pectin lyase-like"/>
    <property type="match status" value="1"/>
</dbReference>
<dbReference type="AlphaFoldDB" id="A0A7G1N6U6"/>
<accession>A0A7G1N6U6</accession>
<gene>
    <name evidence="2" type="ORF">GCM10017668_04120</name>
</gene>
<protein>
    <submittedName>
        <fullName evidence="2">CSLREA domain-containing protein</fullName>
    </submittedName>
</protein>
<dbReference type="SMART" id="SM00710">
    <property type="entry name" value="PbH1"/>
    <property type="match status" value="3"/>
</dbReference>
<proteinExistence type="predicted"/>
<sequence>MERSLQTADGTREARPRTLRRRSPHEPRIAHQHEVLTEAESWYARMPRREGFLMQRTTVTAAISAVLLATAALPVARAAVPVDSGPAEFTVDTMSDAVDADGADGRCLTATGRCSLRAAVMAANARPGSTITLPPGHYRLTIPPDPRLINGDHPDPTTGDLNVAAPVTIKGGGARTTVVDANRLDRAFRMQADSRLSDLTITGGVTAQRELPITDTGGGAIANGHHMTLRRVAVTGNSAGYGGGIFNVPDSHLDLIDSTVSGNTAGEAGGIRFDATGTVTNSTIADNRVTNPGDRPGSLAGYGGGIDIRGTGPVEILNSTITGNRSSDGGGGINIAPAYLDSLHSPIPDIIDLPLGRMTLRNSVIAGNSVDGAPANCKKAFATITSQGHNLDGDGSCRLTGAGDLPSRTPLLGPLADNGGPTDTVALLPGSPARDAAEGCPATDQRGVTRPQGAGCDIGAYEAVS</sequence>
<reference evidence="2 3" key="1">
    <citation type="journal article" date="2014" name="Int. J. Syst. Evol. Microbiol.">
        <title>Complete genome sequence of Corynebacterium casei LMG S-19264T (=DSM 44701T), isolated from a smear-ripened cheese.</title>
        <authorList>
            <consortium name="US DOE Joint Genome Institute (JGI-PGF)"/>
            <person name="Walter F."/>
            <person name="Albersmeier A."/>
            <person name="Kalinowski J."/>
            <person name="Ruckert C."/>
        </authorList>
    </citation>
    <scope>NUCLEOTIDE SEQUENCE [LARGE SCALE GENOMIC DNA]</scope>
    <source>
        <strain evidence="2 3">JCM 4255</strain>
    </source>
</reference>